<feature type="active site" description="Proton donor" evidence="3">
    <location>
        <position position="181"/>
    </location>
</feature>
<gene>
    <name evidence="5" type="primary">ugl</name>
    <name evidence="5" type="ORF">PSAL_016860</name>
</gene>
<reference evidence="5 6" key="1">
    <citation type="submission" date="2020-08" db="EMBL/GenBank/DDBJ databases">
        <title>Genome sequence of Rhodobacteraceae bacterium Lw-13e.</title>
        <authorList>
            <person name="Poehlein A."/>
            <person name="Wolter L."/>
            <person name="Daniel R."/>
            <person name="Brinkhoff T."/>
        </authorList>
    </citation>
    <scope>NUCLEOTIDE SEQUENCE [LARGE SCALE GENOMIC DNA]</scope>
    <source>
        <strain evidence="5 6">Lw-13e</strain>
    </source>
</reference>
<organism evidence="5 6">
    <name type="scientific">Pseudooceanicola algae</name>
    <dbReference type="NCBI Taxonomy" id="1537215"/>
    <lineage>
        <taxon>Bacteria</taxon>
        <taxon>Pseudomonadati</taxon>
        <taxon>Pseudomonadota</taxon>
        <taxon>Alphaproteobacteria</taxon>
        <taxon>Rhodobacterales</taxon>
        <taxon>Paracoccaceae</taxon>
        <taxon>Pseudooceanicola</taxon>
    </lineage>
</organism>
<dbReference type="EC" id="3.2.1.179" evidence="5"/>
<dbReference type="Gene3D" id="1.50.10.10">
    <property type="match status" value="1"/>
</dbReference>
<proteinExistence type="inferred from homology"/>
<comment type="similarity">
    <text evidence="2">Belongs to the glycosyl hydrolase 88 family.</text>
</comment>
<dbReference type="SUPFAM" id="SSF48208">
    <property type="entry name" value="Six-hairpin glycosidases"/>
    <property type="match status" value="1"/>
</dbReference>
<dbReference type="Pfam" id="PF07470">
    <property type="entry name" value="Glyco_hydro_88"/>
    <property type="match status" value="1"/>
</dbReference>
<evidence type="ECO:0000256" key="3">
    <source>
        <dbReference type="PIRSR" id="PIRSR610905-1"/>
    </source>
</evidence>
<dbReference type="EMBL" id="CP060436">
    <property type="protein sequence ID" value="QPM90448.1"/>
    <property type="molecule type" value="Genomic_DNA"/>
</dbReference>
<keyword evidence="1 5" id="KW-0378">Hydrolase</keyword>
<dbReference type="InterPro" id="IPR008928">
    <property type="entry name" value="6-hairpin_glycosidase_sf"/>
</dbReference>
<dbReference type="InterPro" id="IPR012341">
    <property type="entry name" value="6hp_glycosidase-like_sf"/>
</dbReference>
<dbReference type="Proteomes" id="UP000283786">
    <property type="component" value="Chromosome"/>
</dbReference>
<feature type="binding site" evidence="4">
    <location>
        <position position="181"/>
    </location>
    <ligand>
        <name>substrate</name>
    </ligand>
</feature>
<dbReference type="InterPro" id="IPR052369">
    <property type="entry name" value="UG_Glycosaminoglycan_Hydrolase"/>
</dbReference>
<evidence type="ECO:0000256" key="4">
    <source>
        <dbReference type="PIRSR" id="PIRSR610905-2"/>
    </source>
</evidence>
<dbReference type="PANTHER" id="PTHR36845">
    <property type="entry name" value="HYDROLASE, PUTATIVE (AFU_ORTHOLOGUE AFUA_7G05090)-RELATED"/>
    <property type="match status" value="1"/>
</dbReference>
<accession>A0A418SHC6</accession>
<dbReference type="PANTHER" id="PTHR36845:SF1">
    <property type="entry name" value="HYDROLASE, PUTATIVE (AFU_ORTHOLOGUE AFUA_7G05090)-RELATED"/>
    <property type="match status" value="1"/>
</dbReference>
<protein>
    <submittedName>
        <fullName evidence="5">Unsaturated glucuronyl hydrolase</fullName>
        <ecNumber evidence="5">3.2.1.179</ecNumber>
    </submittedName>
</protein>
<dbReference type="KEGG" id="palw:PSAL_016860"/>
<evidence type="ECO:0000256" key="2">
    <source>
        <dbReference type="ARBA" id="ARBA00038358"/>
    </source>
</evidence>
<feature type="binding site" evidence="4">
    <location>
        <position position="257"/>
    </location>
    <ligand>
        <name>substrate</name>
    </ligand>
</feature>
<dbReference type="InterPro" id="IPR010905">
    <property type="entry name" value="Glyco_hydro_88"/>
</dbReference>
<feature type="active site" description="Nucleophile" evidence="3">
    <location>
        <position position="114"/>
    </location>
</feature>
<feature type="binding site" evidence="4">
    <location>
        <position position="241"/>
    </location>
    <ligand>
        <name>substrate</name>
    </ligand>
</feature>
<dbReference type="GO" id="GO:0052757">
    <property type="term" value="F:chondroitin hydrolase activity"/>
    <property type="evidence" value="ECO:0007669"/>
    <property type="project" value="TreeGrafter"/>
</dbReference>
<sequence>MIENQKTSYFAGDDALDDPSAAVSSTQGFQDALDRCLHRVRAGLSTAGLRNPRIGLGGNRWAYCDGPDWVMGFFSGQLWLCYQLSGDATFARAAQMRRPQFREVLDNRRARDHDLGFVFSLHSVADWKLTGDPTARAMGIEAARALVARFREEGHYIQAWNPTGPEDRTRSRFANGRMIADTIQNLALLHWAHRETGVEDFREVADLHEETSRKYLVREDDTTFHCFLFDPASGEPLRGETHQGHADASCWARGQAWLIHGFANCHRLTGNPAAFDAALRLARKAEALIGPTGLAPWDYALPRDAGHPVDSSAVAVTAAGVLLLADAATGEDATRLRAFGHRLLQDLLDHCDLTRTPGAEGLLAHGAAHVPAGREDAMLPYGDYYFMEALMRARGHRDFFW</sequence>
<name>A0A418SHC6_9RHOB</name>
<evidence type="ECO:0000313" key="5">
    <source>
        <dbReference type="EMBL" id="QPM90448.1"/>
    </source>
</evidence>
<dbReference type="RefSeq" id="WP_196222771.1">
    <property type="nucleotide sequence ID" value="NZ_CP060436.1"/>
</dbReference>
<feature type="binding site" evidence="4">
    <location>
        <position position="114"/>
    </location>
    <ligand>
        <name>substrate</name>
    </ligand>
</feature>
<feature type="binding site" evidence="4">
    <location>
        <position position="239"/>
    </location>
    <ligand>
        <name>substrate</name>
    </ligand>
</feature>
<dbReference type="AlphaFoldDB" id="A0A418SHC6"/>
<evidence type="ECO:0000313" key="6">
    <source>
        <dbReference type="Proteomes" id="UP000283786"/>
    </source>
</evidence>
<evidence type="ECO:0000256" key="1">
    <source>
        <dbReference type="ARBA" id="ARBA00022801"/>
    </source>
</evidence>
<keyword evidence="5" id="KW-0326">Glycosidase</keyword>
<feature type="binding site" evidence="4">
    <location>
        <position position="253"/>
    </location>
    <ligand>
        <name>substrate</name>
    </ligand>
</feature>
<dbReference type="GO" id="GO:0000272">
    <property type="term" value="P:polysaccharide catabolic process"/>
    <property type="evidence" value="ECO:0007669"/>
    <property type="project" value="TreeGrafter"/>
</dbReference>
<keyword evidence="6" id="KW-1185">Reference proteome</keyword>